<dbReference type="RefSeq" id="WP_333908764.1">
    <property type="nucleotide sequence ID" value="NZ_JABBNU010000010.1"/>
</dbReference>
<keyword evidence="5" id="KW-1133">Transmembrane helix</keyword>
<dbReference type="PANTHER" id="PTHR43547:SF2">
    <property type="entry name" value="HYBRID SIGNAL TRANSDUCTION HISTIDINE KINASE C"/>
    <property type="match status" value="1"/>
</dbReference>
<comment type="catalytic activity">
    <reaction evidence="1">
        <text>ATP + protein L-histidine = ADP + protein N-phospho-L-histidine.</text>
        <dbReference type="EC" id="2.7.13.3"/>
    </reaction>
</comment>
<dbReference type="Pfam" id="PF07494">
    <property type="entry name" value="Reg_prop"/>
    <property type="match status" value="2"/>
</dbReference>
<accession>A0A848J677</accession>
<organism evidence="7 8">
    <name type="scientific">Marinigracilibium pacificum</name>
    <dbReference type="NCBI Taxonomy" id="2729599"/>
    <lineage>
        <taxon>Bacteria</taxon>
        <taxon>Pseudomonadati</taxon>
        <taxon>Bacteroidota</taxon>
        <taxon>Cytophagia</taxon>
        <taxon>Cytophagales</taxon>
        <taxon>Flammeovirgaceae</taxon>
        <taxon>Marinigracilibium</taxon>
    </lineage>
</organism>
<dbReference type="InterPro" id="IPR015943">
    <property type="entry name" value="WD40/YVTN_repeat-like_dom_sf"/>
</dbReference>
<dbReference type="InterPro" id="IPR013783">
    <property type="entry name" value="Ig-like_fold"/>
</dbReference>
<dbReference type="EMBL" id="JABBNU010000010">
    <property type="protein sequence ID" value="NMM50020.1"/>
    <property type="molecule type" value="Genomic_DNA"/>
</dbReference>
<feature type="domain" description="Histidine kinase" evidence="6">
    <location>
        <begin position="876"/>
        <end position="1091"/>
    </location>
</feature>
<dbReference type="SMART" id="SM00388">
    <property type="entry name" value="HisKA"/>
    <property type="match status" value="1"/>
</dbReference>
<dbReference type="SUPFAM" id="SSF55874">
    <property type="entry name" value="ATPase domain of HSP90 chaperone/DNA topoisomerase II/histidine kinase"/>
    <property type="match status" value="1"/>
</dbReference>
<sequence>MYIVVMVSMGNYKYFFKLYLVVSLLFLLRNSTVIAQNEYKFHHLSVKDGLSQTAVSDIIEDDLGFIWIGTQNGLNKYDGKNFQIFRFNQDTIHSIPSNGIRKIKKLSDNKIAICTHNGLSIYDYKHEYFQNYKNVNTDSVLFSGRYIVDVTEINGDKLIVAGYNGYLSIIDKKTGTVETISNSEKEAIKHKYSSIIGFDLIGEELVVSTGSGLKFINTNTFELDTVKENKLKDRNLLVADFDKLSDSTAIITSYYQGAYILNTNKAEITPIYEENGMLIIETHYDSLRDLYLFGTDTYGLIVYDPKTGKTTNYPQNEEGAFSLKSNQVYNIYQDSHDNIWLSTLNGVHVIYADQIGFENISYSSNPNKGLNDQTVWGVSESEKNILIGTDNNGLNVYNKKSGEYQYFKHDSTDENSISFNSITIVKRFPATNEIYVGTQRGLNLFDEEAGTFKNIYHEEATYKGSYLNYVTDIFSDEEQNIYTVSSYNLNRLNKQTGKLEEILFNSSLDTLLLTYGLNTAHVNSRDSIIYLGTPMGLIKRDYNEGNTFSFVESDQHSLKDVDIFDIKKDKNGVLWLATELGLTKYNPNSSEIHIYNTKEGLPINIIYDVIIDNNDHIWVSSDLGIARFDIKKEQFINFDKSDGISIQEFNENTSYYSPISKRVFFGGLGGITYFHTDSVKSYDNSPTPILTDFLLFNNKIFPSDSSLIKESISFVDTIRLNYNHSVISFKWTSIINSPDKNINYAYRMVNFDADWIEIGERTDVTYTNLEPGRYIFEVKAINKILPENSKVTSVVIIVKPPFWKTIWFYALSIIIIGTLITSYVYLRIRKIKAQKIHLEKQIRIHTHELAFKKDQLEDINKELQLKNEEMEKFTYTVSHDLKSPLVTIQGFVSILKHDLGNGNLSQVDSDLLNLEKATGRMQTLINDLLELSRIGMVVNNFDHTELDDIVEESLYAVKGHINNKNAKIIKSYDSEDIIYGDKSRLLQVFQNLIENALKYMGSQDEPIVEIGTDIIDGNKVYFVKDNGSGIVKEHQERIFKLFDRLENNVEGTGIGLALVEKIVTMHDGAIWVESEGPRRGSTFYFTINKKPKSPYKPKNLEISN</sequence>
<dbReference type="InterPro" id="IPR036097">
    <property type="entry name" value="HisK_dim/P_sf"/>
</dbReference>
<evidence type="ECO:0000256" key="4">
    <source>
        <dbReference type="SAM" id="Coils"/>
    </source>
</evidence>
<evidence type="ECO:0000256" key="5">
    <source>
        <dbReference type="SAM" id="Phobius"/>
    </source>
</evidence>
<keyword evidence="4" id="KW-0175">Coiled coil</keyword>
<dbReference type="CDD" id="cd00082">
    <property type="entry name" value="HisKA"/>
    <property type="match status" value="1"/>
</dbReference>
<protein>
    <recommendedName>
        <fullName evidence="2">histidine kinase</fullName>
        <ecNumber evidence="2">2.7.13.3</ecNumber>
    </recommendedName>
</protein>
<evidence type="ECO:0000313" key="8">
    <source>
        <dbReference type="Proteomes" id="UP000559010"/>
    </source>
</evidence>
<dbReference type="AlphaFoldDB" id="A0A848J677"/>
<dbReference type="PANTHER" id="PTHR43547">
    <property type="entry name" value="TWO-COMPONENT HISTIDINE KINASE"/>
    <property type="match status" value="1"/>
</dbReference>
<dbReference type="SMART" id="SM00387">
    <property type="entry name" value="HATPase_c"/>
    <property type="match status" value="1"/>
</dbReference>
<keyword evidence="8" id="KW-1185">Reference proteome</keyword>
<name>A0A848J677_9BACT</name>
<dbReference type="EC" id="2.7.13.3" evidence="2"/>
<evidence type="ECO:0000256" key="3">
    <source>
        <dbReference type="ARBA" id="ARBA00022553"/>
    </source>
</evidence>
<dbReference type="InterPro" id="IPR005467">
    <property type="entry name" value="His_kinase_dom"/>
</dbReference>
<dbReference type="Gene3D" id="2.130.10.10">
    <property type="entry name" value="YVTN repeat-like/Quinoprotein amine dehydrogenase"/>
    <property type="match status" value="2"/>
</dbReference>
<dbReference type="InterPro" id="IPR004358">
    <property type="entry name" value="Sig_transdc_His_kin-like_C"/>
</dbReference>
<dbReference type="Proteomes" id="UP000559010">
    <property type="component" value="Unassembled WGS sequence"/>
</dbReference>
<dbReference type="Pfam" id="PF00512">
    <property type="entry name" value="HisKA"/>
    <property type="match status" value="1"/>
</dbReference>
<proteinExistence type="predicted"/>
<evidence type="ECO:0000256" key="1">
    <source>
        <dbReference type="ARBA" id="ARBA00000085"/>
    </source>
</evidence>
<feature type="coiled-coil region" evidence="4">
    <location>
        <begin position="842"/>
        <end position="876"/>
    </location>
</feature>
<dbReference type="InterPro" id="IPR003594">
    <property type="entry name" value="HATPase_dom"/>
</dbReference>
<keyword evidence="5" id="KW-0812">Transmembrane</keyword>
<feature type="transmembrane region" description="Helical" evidence="5">
    <location>
        <begin position="806"/>
        <end position="826"/>
    </location>
</feature>
<evidence type="ECO:0000256" key="2">
    <source>
        <dbReference type="ARBA" id="ARBA00012438"/>
    </source>
</evidence>
<dbReference type="Gene3D" id="2.60.40.10">
    <property type="entry name" value="Immunoglobulins"/>
    <property type="match status" value="1"/>
</dbReference>
<dbReference type="SUPFAM" id="SSF63829">
    <property type="entry name" value="Calcium-dependent phosphotriesterase"/>
    <property type="match status" value="2"/>
</dbReference>
<keyword evidence="3" id="KW-0597">Phosphoprotein</keyword>
<dbReference type="Pfam" id="PF07495">
    <property type="entry name" value="Y_Y_Y"/>
    <property type="match status" value="1"/>
</dbReference>
<dbReference type="SUPFAM" id="SSF101898">
    <property type="entry name" value="NHL repeat"/>
    <property type="match status" value="1"/>
</dbReference>
<gene>
    <name evidence="7" type="ORF">HH304_16555</name>
</gene>
<dbReference type="PRINTS" id="PR00344">
    <property type="entry name" value="BCTRLSENSOR"/>
</dbReference>
<dbReference type="InterPro" id="IPR003661">
    <property type="entry name" value="HisK_dim/P_dom"/>
</dbReference>
<dbReference type="InterPro" id="IPR011123">
    <property type="entry name" value="Y_Y_Y"/>
</dbReference>
<dbReference type="InterPro" id="IPR036890">
    <property type="entry name" value="HATPase_C_sf"/>
</dbReference>
<reference evidence="7 8" key="1">
    <citation type="submission" date="2020-04" db="EMBL/GenBank/DDBJ databases">
        <title>Flammeovirgaceae bacterium KN852 isolated from deep sea.</title>
        <authorList>
            <person name="Zhang D.-C."/>
        </authorList>
    </citation>
    <scope>NUCLEOTIDE SEQUENCE [LARGE SCALE GENOMIC DNA]</scope>
    <source>
        <strain evidence="7 8">KN852</strain>
    </source>
</reference>
<dbReference type="Pfam" id="PF02518">
    <property type="entry name" value="HATPase_c"/>
    <property type="match status" value="1"/>
</dbReference>
<dbReference type="InterPro" id="IPR011110">
    <property type="entry name" value="Reg_prop"/>
</dbReference>
<comment type="caution">
    <text evidence="7">The sequence shown here is derived from an EMBL/GenBank/DDBJ whole genome shotgun (WGS) entry which is preliminary data.</text>
</comment>
<dbReference type="SUPFAM" id="SSF47384">
    <property type="entry name" value="Homodimeric domain of signal transducing histidine kinase"/>
    <property type="match status" value="1"/>
</dbReference>
<dbReference type="PROSITE" id="PS50109">
    <property type="entry name" value="HIS_KIN"/>
    <property type="match status" value="1"/>
</dbReference>
<dbReference type="Gene3D" id="3.30.565.10">
    <property type="entry name" value="Histidine kinase-like ATPase, C-terminal domain"/>
    <property type="match status" value="1"/>
</dbReference>
<evidence type="ECO:0000313" key="7">
    <source>
        <dbReference type="EMBL" id="NMM50020.1"/>
    </source>
</evidence>
<dbReference type="GO" id="GO:0000155">
    <property type="term" value="F:phosphorelay sensor kinase activity"/>
    <property type="evidence" value="ECO:0007669"/>
    <property type="project" value="InterPro"/>
</dbReference>
<keyword evidence="5" id="KW-0472">Membrane</keyword>
<dbReference type="Gene3D" id="1.10.287.130">
    <property type="match status" value="1"/>
</dbReference>
<evidence type="ECO:0000259" key="6">
    <source>
        <dbReference type="PROSITE" id="PS50109"/>
    </source>
</evidence>